<proteinExistence type="inferred from homology"/>
<sequence length="284" mass="29782">MDCKIMDGRAAAKEAKEEIRSKVEAVKAKGVEPALTVVLVGDDPASKVYAEQKRKNCESVGISFSFHQLPGSTSEEELLALVDKLNSDPSVHGILVEMPLPKHISNERVQAAIDPDKDVDGSNPANLGRLVSGLPSLRPCTPQGAMYLMEKHGVDLSGKHAVVVGRSTIVGKPVAMLLLEKNATVTICHSRTSNLAEVIKSADVVVAAVGRPEMITGDMIKPGAVVVDVGINSIPDGIVGDVDYSSAQKVAGYLSPVPGGVGPLTIAMLLDNVVTSAERALLKP</sequence>
<dbReference type="FunFam" id="3.40.50.10860:FF:000005">
    <property type="entry name" value="C-1-tetrahydrofolate synthase, cytoplasmic, putative"/>
    <property type="match status" value="1"/>
</dbReference>
<evidence type="ECO:0000256" key="2">
    <source>
        <dbReference type="ARBA" id="ARBA00011738"/>
    </source>
</evidence>
<feature type="domain" description="Tetrahydrofolate dehydrogenase/cyclohydrolase catalytic" evidence="13">
    <location>
        <begin position="6"/>
        <end position="120"/>
    </location>
</feature>
<evidence type="ECO:0000256" key="8">
    <source>
        <dbReference type="ARBA" id="ARBA00023002"/>
    </source>
</evidence>
<evidence type="ECO:0000256" key="6">
    <source>
        <dbReference type="ARBA" id="ARBA00022801"/>
    </source>
</evidence>
<keyword evidence="16" id="KW-1185">Reference proteome</keyword>
<comment type="catalytic activity">
    <reaction evidence="12">
        <text>(6R)-5,10-methylene-5,6,7,8-tetrahydrofolate + NADP(+) = (6R)-5,10-methenyltetrahydrofolate + NADPH</text>
        <dbReference type="Rhea" id="RHEA:22812"/>
        <dbReference type="ChEBI" id="CHEBI:15636"/>
        <dbReference type="ChEBI" id="CHEBI:57455"/>
        <dbReference type="ChEBI" id="CHEBI:57783"/>
        <dbReference type="ChEBI" id="CHEBI:58349"/>
        <dbReference type="EC" id="1.5.1.5"/>
    </reaction>
</comment>
<dbReference type="GO" id="GO:0005829">
    <property type="term" value="C:cytosol"/>
    <property type="evidence" value="ECO:0007669"/>
    <property type="project" value="TreeGrafter"/>
</dbReference>
<evidence type="ECO:0000256" key="4">
    <source>
        <dbReference type="ARBA" id="ARBA00022605"/>
    </source>
</evidence>
<dbReference type="SUPFAM" id="SSF51735">
    <property type="entry name" value="NAD(P)-binding Rossmann-fold domains"/>
    <property type="match status" value="1"/>
</dbReference>
<keyword evidence="11 12" id="KW-0511">Multifunctional enzyme</keyword>
<comment type="similarity">
    <text evidence="12">Belongs to the tetrahydrofolate dehydrogenase/cyclohydrolase family.</text>
</comment>
<dbReference type="STRING" id="561720.SAMN06275492_11610"/>
<gene>
    <name evidence="12" type="primary">folD</name>
    <name evidence="15" type="ORF">SAMN06275492_11610</name>
</gene>
<evidence type="ECO:0000256" key="10">
    <source>
        <dbReference type="ARBA" id="ARBA00023167"/>
    </source>
</evidence>
<comment type="function">
    <text evidence="12">Catalyzes the oxidation of 5,10-methylenetetrahydrofolate to 5,10-methenyltetrahydrofolate and then the hydrolysis of 5,10-methenyltetrahydrofolate to 10-formyltetrahydrofolate.</text>
</comment>
<dbReference type="InterPro" id="IPR020631">
    <property type="entry name" value="THF_DH/CycHdrlase_NAD-bd_dom"/>
</dbReference>
<name>A0A1X7JT38_9BACT</name>
<dbReference type="GO" id="GO:0035999">
    <property type="term" value="P:tetrahydrofolate interconversion"/>
    <property type="evidence" value="ECO:0007669"/>
    <property type="project" value="UniProtKB-UniRule"/>
</dbReference>
<reference evidence="16" key="1">
    <citation type="submission" date="2017-04" db="EMBL/GenBank/DDBJ databases">
        <authorList>
            <person name="Varghese N."/>
            <person name="Submissions S."/>
        </authorList>
    </citation>
    <scope>NUCLEOTIDE SEQUENCE [LARGE SCALE GENOMIC DNA]</scope>
    <source>
        <strain evidence="16">USBA 82</strain>
    </source>
</reference>
<comment type="catalytic activity">
    <reaction evidence="12">
        <text>(6R)-5,10-methenyltetrahydrofolate + H2O = (6R)-10-formyltetrahydrofolate + H(+)</text>
        <dbReference type="Rhea" id="RHEA:23700"/>
        <dbReference type="ChEBI" id="CHEBI:15377"/>
        <dbReference type="ChEBI" id="CHEBI:15378"/>
        <dbReference type="ChEBI" id="CHEBI:57455"/>
        <dbReference type="ChEBI" id="CHEBI:195366"/>
        <dbReference type="EC" id="3.5.4.9"/>
    </reaction>
</comment>
<feature type="binding site" evidence="12">
    <location>
        <begin position="165"/>
        <end position="167"/>
    </location>
    <ligand>
        <name>NADP(+)</name>
        <dbReference type="ChEBI" id="CHEBI:58349"/>
    </ligand>
</feature>
<dbReference type="SUPFAM" id="SSF53223">
    <property type="entry name" value="Aminoacid dehydrogenase-like, N-terminal domain"/>
    <property type="match status" value="1"/>
</dbReference>
<keyword evidence="3 12" id="KW-0554">One-carbon metabolism</keyword>
<dbReference type="Proteomes" id="UP000193355">
    <property type="component" value="Unassembled WGS sequence"/>
</dbReference>
<dbReference type="NCBIfam" id="NF010783">
    <property type="entry name" value="PRK14186.1"/>
    <property type="match status" value="1"/>
</dbReference>
<evidence type="ECO:0000313" key="16">
    <source>
        <dbReference type="Proteomes" id="UP000193355"/>
    </source>
</evidence>
<dbReference type="PANTHER" id="PTHR48099:SF5">
    <property type="entry name" value="C-1-TETRAHYDROFOLATE SYNTHASE, CYTOPLASMIC"/>
    <property type="match status" value="1"/>
</dbReference>
<dbReference type="EMBL" id="FXBB01000016">
    <property type="protein sequence ID" value="SMG31457.1"/>
    <property type="molecule type" value="Genomic_DNA"/>
</dbReference>
<dbReference type="InterPro" id="IPR020630">
    <property type="entry name" value="THF_DH/CycHdrlase_cat_dom"/>
</dbReference>
<dbReference type="CDD" id="cd01080">
    <property type="entry name" value="NAD_bind_m-THF_DH_Cyclohyd"/>
    <property type="match status" value="1"/>
</dbReference>
<dbReference type="Pfam" id="PF02882">
    <property type="entry name" value="THF_DHG_CYH_C"/>
    <property type="match status" value="1"/>
</dbReference>
<evidence type="ECO:0000256" key="9">
    <source>
        <dbReference type="ARBA" id="ARBA00023102"/>
    </source>
</evidence>
<dbReference type="PRINTS" id="PR00085">
    <property type="entry name" value="THFDHDRGNASE"/>
</dbReference>
<dbReference type="InterPro" id="IPR036291">
    <property type="entry name" value="NAD(P)-bd_dom_sf"/>
</dbReference>
<dbReference type="EC" id="1.5.1.5" evidence="12"/>
<dbReference type="GO" id="GO:0004477">
    <property type="term" value="F:methenyltetrahydrofolate cyclohydrolase activity"/>
    <property type="evidence" value="ECO:0007669"/>
    <property type="project" value="UniProtKB-UniRule"/>
</dbReference>
<dbReference type="GO" id="GO:0000105">
    <property type="term" value="P:L-histidine biosynthetic process"/>
    <property type="evidence" value="ECO:0007669"/>
    <property type="project" value="UniProtKB-KW"/>
</dbReference>
<dbReference type="RefSeq" id="WP_143340856.1">
    <property type="nucleotide sequence ID" value="NZ_FXBB01000016.1"/>
</dbReference>
<dbReference type="GO" id="GO:0004488">
    <property type="term" value="F:methylenetetrahydrofolate dehydrogenase (NADP+) activity"/>
    <property type="evidence" value="ECO:0007669"/>
    <property type="project" value="UniProtKB-UniRule"/>
</dbReference>
<comment type="caution">
    <text evidence="12">Lacks conserved residue(s) required for the propagation of feature annotation.</text>
</comment>
<comment type="subunit">
    <text evidence="2 12">Homodimer.</text>
</comment>
<evidence type="ECO:0000259" key="13">
    <source>
        <dbReference type="Pfam" id="PF00763"/>
    </source>
</evidence>
<accession>A0A1X7JT38</accession>
<keyword evidence="4 12" id="KW-0028">Amino-acid biosynthesis</keyword>
<keyword evidence="7 12" id="KW-0521">NADP</keyword>
<dbReference type="HAMAP" id="MF_01576">
    <property type="entry name" value="THF_DHG_CYH"/>
    <property type="match status" value="1"/>
</dbReference>
<evidence type="ECO:0000259" key="14">
    <source>
        <dbReference type="Pfam" id="PF02882"/>
    </source>
</evidence>
<keyword evidence="8 12" id="KW-0560">Oxidoreductase</keyword>
<dbReference type="Gene3D" id="3.40.50.10860">
    <property type="entry name" value="Leucine Dehydrogenase, chain A, domain 1"/>
    <property type="match status" value="1"/>
</dbReference>
<keyword evidence="10 12" id="KW-0486">Methionine biosynthesis</keyword>
<dbReference type="PANTHER" id="PTHR48099">
    <property type="entry name" value="C-1-TETRAHYDROFOLATE SYNTHASE, CYTOPLASMIC-RELATED"/>
    <property type="match status" value="1"/>
</dbReference>
<dbReference type="InterPro" id="IPR000672">
    <property type="entry name" value="THF_DH/CycHdrlase"/>
</dbReference>
<dbReference type="FunFam" id="3.40.50.720:FF:000094">
    <property type="entry name" value="Bifunctional protein FolD"/>
    <property type="match status" value="1"/>
</dbReference>
<evidence type="ECO:0000256" key="5">
    <source>
        <dbReference type="ARBA" id="ARBA00022755"/>
    </source>
</evidence>
<dbReference type="OrthoDB" id="9803580at2"/>
<keyword evidence="5 12" id="KW-0658">Purine biosynthesis</keyword>
<dbReference type="Pfam" id="PF00763">
    <property type="entry name" value="THF_DHG_CYH"/>
    <property type="match status" value="1"/>
</dbReference>
<evidence type="ECO:0000256" key="3">
    <source>
        <dbReference type="ARBA" id="ARBA00022563"/>
    </source>
</evidence>
<organism evidence="15 16">
    <name type="scientific">Dethiosulfovibrio salsuginis</name>
    <dbReference type="NCBI Taxonomy" id="561720"/>
    <lineage>
        <taxon>Bacteria</taxon>
        <taxon>Thermotogati</taxon>
        <taxon>Synergistota</taxon>
        <taxon>Synergistia</taxon>
        <taxon>Synergistales</taxon>
        <taxon>Dethiosulfovibrionaceae</taxon>
        <taxon>Dethiosulfovibrio</taxon>
    </lineage>
</organism>
<dbReference type="GO" id="GO:0006164">
    <property type="term" value="P:purine nucleotide biosynthetic process"/>
    <property type="evidence" value="ECO:0007669"/>
    <property type="project" value="UniProtKB-KW"/>
</dbReference>
<evidence type="ECO:0000256" key="12">
    <source>
        <dbReference type="HAMAP-Rule" id="MF_01576"/>
    </source>
</evidence>
<protein>
    <recommendedName>
        <fullName evidence="12">Bifunctional protein FolD</fullName>
    </recommendedName>
    <domain>
        <recommendedName>
            <fullName evidence="12">Methylenetetrahydrofolate dehydrogenase</fullName>
            <ecNumber evidence="12">1.5.1.5</ecNumber>
        </recommendedName>
    </domain>
    <domain>
        <recommendedName>
            <fullName evidence="12">Methenyltetrahydrofolate cyclohydrolase</fullName>
            <ecNumber evidence="12">3.5.4.9</ecNumber>
        </recommendedName>
    </domain>
</protein>
<dbReference type="GO" id="GO:0009086">
    <property type="term" value="P:methionine biosynthetic process"/>
    <property type="evidence" value="ECO:0007669"/>
    <property type="project" value="UniProtKB-KW"/>
</dbReference>
<evidence type="ECO:0000256" key="1">
    <source>
        <dbReference type="ARBA" id="ARBA00004777"/>
    </source>
</evidence>
<comment type="pathway">
    <text evidence="1 12">One-carbon metabolism; tetrahydrofolate interconversion.</text>
</comment>
<dbReference type="Gene3D" id="3.40.50.720">
    <property type="entry name" value="NAD(P)-binding Rossmann-like Domain"/>
    <property type="match status" value="1"/>
</dbReference>
<dbReference type="UniPathway" id="UPA00193"/>
<evidence type="ECO:0000313" key="15">
    <source>
        <dbReference type="EMBL" id="SMG31457.1"/>
    </source>
</evidence>
<dbReference type="AlphaFoldDB" id="A0A1X7JT38"/>
<feature type="binding site" evidence="12">
    <location>
        <position position="231"/>
    </location>
    <ligand>
        <name>NADP(+)</name>
        <dbReference type="ChEBI" id="CHEBI:58349"/>
    </ligand>
</feature>
<evidence type="ECO:0000256" key="11">
    <source>
        <dbReference type="ARBA" id="ARBA00023268"/>
    </source>
</evidence>
<keyword evidence="6 12" id="KW-0378">Hydrolase</keyword>
<dbReference type="EC" id="3.5.4.9" evidence="12"/>
<evidence type="ECO:0000256" key="7">
    <source>
        <dbReference type="ARBA" id="ARBA00022857"/>
    </source>
</evidence>
<keyword evidence="9 12" id="KW-0368">Histidine biosynthesis</keyword>
<dbReference type="InterPro" id="IPR046346">
    <property type="entry name" value="Aminoacid_DH-like_N_sf"/>
</dbReference>
<feature type="domain" description="Tetrahydrofolate dehydrogenase/cyclohydrolase NAD(P)-binding" evidence="14">
    <location>
        <begin position="139"/>
        <end position="279"/>
    </location>
</feature>